<evidence type="ECO:0000256" key="5">
    <source>
        <dbReference type="HAMAP-Rule" id="MF_01366"/>
    </source>
</evidence>
<dbReference type="PANTHER" id="PTHR11545:SF2">
    <property type="entry name" value="LARGE RIBOSOMAL SUBUNIT PROTEIN UL13M"/>
    <property type="match status" value="1"/>
</dbReference>
<dbReference type="RefSeq" id="WP_184978999.1">
    <property type="nucleotide sequence ID" value="NZ_BAAALO010000042.1"/>
</dbReference>
<dbReference type="HAMAP" id="MF_01366">
    <property type="entry name" value="Ribosomal_uL13"/>
    <property type="match status" value="1"/>
</dbReference>
<dbReference type="SUPFAM" id="SSF52161">
    <property type="entry name" value="Ribosomal protein L13"/>
    <property type="match status" value="1"/>
</dbReference>
<evidence type="ECO:0000256" key="6">
    <source>
        <dbReference type="RuleBase" id="RU003877"/>
    </source>
</evidence>
<evidence type="ECO:0000256" key="7">
    <source>
        <dbReference type="RuleBase" id="RU003878"/>
    </source>
</evidence>
<evidence type="ECO:0000256" key="2">
    <source>
        <dbReference type="ARBA" id="ARBA00022980"/>
    </source>
</evidence>
<protein>
    <recommendedName>
        <fullName evidence="4 5">Large ribosomal subunit protein uL13</fullName>
    </recommendedName>
</protein>
<dbReference type="GO" id="GO:0003729">
    <property type="term" value="F:mRNA binding"/>
    <property type="evidence" value="ECO:0007669"/>
    <property type="project" value="TreeGrafter"/>
</dbReference>
<comment type="function">
    <text evidence="5 7">This protein is one of the early assembly proteins of the 50S ribosomal subunit, although it is not seen to bind rRNA by itself. It is important during the early stages of 50S assembly.</text>
</comment>
<proteinExistence type="inferred from homology"/>
<dbReference type="InterPro" id="IPR005823">
    <property type="entry name" value="Ribosomal_uL13_bac-type"/>
</dbReference>
<dbReference type="EMBL" id="JACHIU010000001">
    <property type="protein sequence ID" value="MBB6471842.1"/>
    <property type="molecule type" value="Genomic_DNA"/>
</dbReference>
<dbReference type="GO" id="GO:0006412">
    <property type="term" value="P:translation"/>
    <property type="evidence" value="ECO:0007669"/>
    <property type="project" value="UniProtKB-UniRule"/>
</dbReference>
<evidence type="ECO:0000256" key="8">
    <source>
        <dbReference type="SAM" id="MobiDB-lite"/>
    </source>
</evidence>
<organism evidence="9 10">
    <name type="scientific">Sphaerisporangium rubeum</name>
    <dbReference type="NCBI Taxonomy" id="321317"/>
    <lineage>
        <taxon>Bacteria</taxon>
        <taxon>Bacillati</taxon>
        <taxon>Actinomycetota</taxon>
        <taxon>Actinomycetes</taxon>
        <taxon>Streptosporangiales</taxon>
        <taxon>Streptosporangiaceae</taxon>
        <taxon>Sphaerisporangium</taxon>
    </lineage>
</organism>
<gene>
    <name evidence="5 7" type="primary">rplM</name>
    <name evidence="9" type="ORF">BJ992_001273</name>
</gene>
<evidence type="ECO:0000256" key="3">
    <source>
        <dbReference type="ARBA" id="ARBA00023274"/>
    </source>
</evidence>
<feature type="region of interest" description="Disordered" evidence="8">
    <location>
        <begin position="127"/>
        <end position="147"/>
    </location>
</feature>
<dbReference type="PANTHER" id="PTHR11545">
    <property type="entry name" value="RIBOSOMAL PROTEIN L13"/>
    <property type="match status" value="1"/>
</dbReference>
<dbReference type="InterPro" id="IPR036899">
    <property type="entry name" value="Ribosomal_uL13_sf"/>
</dbReference>
<dbReference type="InterPro" id="IPR005822">
    <property type="entry name" value="Ribosomal_uL13"/>
</dbReference>
<dbReference type="InterPro" id="IPR023563">
    <property type="entry name" value="Ribosomal_uL13_CS"/>
</dbReference>
<evidence type="ECO:0000313" key="9">
    <source>
        <dbReference type="EMBL" id="MBB6471842.1"/>
    </source>
</evidence>
<dbReference type="Proteomes" id="UP000555564">
    <property type="component" value="Unassembled WGS sequence"/>
</dbReference>
<dbReference type="GO" id="GO:0017148">
    <property type="term" value="P:negative regulation of translation"/>
    <property type="evidence" value="ECO:0007669"/>
    <property type="project" value="TreeGrafter"/>
</dbReference>
<dbReference type="FunFam" id="3.90.1180.10:FF:000001">
    <property type="entry name" value="50S ribosomal protein L13"/>
    <property type="match status" value="1"/>
</dbReference>
<keyword evidence="2 5" id="KW-0689">Ribosomal protein</keyword>
<dbReference type="Pfam" id="PF00572">
    <property type="entry name" value="Ribosomal_L13"/>
    <property type="match status" value="1"/>
</dbReference>
<dbReference type="NCBIfam" id="TIGR01066">
    <property type="entry name" value="rplM_bact"/>
    <property type="match status" value="1"/>
</dbReference>
<dbReference type="PIRSF" id="PIRSF002181">
    <property type="entry name" value="Ribosomal_L13"/>
    <property type="match status" value="1"/>
</dbReference>
<comment type="similarity">
    <text evidence="1 5 6">Belongs to the universal ribosomal protein uL13 family.</text>
</comment>
<dbReference type="GO" id="GO:0003735">
    <property type="term" value="F:structural constituent of ribosome"/>
    <property type="evidence" value="ECO:0007669"/>
    <property type="project" value="InterPro"/>
</dbReference>
<evidence type="ECO:0000256" key="4">
    <source>
        <dbReference type="ARBA" id="ARBA00035201"/>
    </source>
</evidence>
<evidence type="ECO:0000313" key="10">
    <source>
        <dbReference type="Proteomes" id="UP000555564"/>
    </source>
</evidence>
<keyword evidence="10" id="KW-1185">Reference proteome</keyword>
<reference evidence="9 10" key="1">
    <citation type="submission" date="2020-08" db="EMBL/GenBank/DDBJ databases">
        <title>Sequencing the genomes of 1000 actinobacteria strains.</title>
        <authorList>
            <person name="Klenk H.-P."/>
        </authorList>
    </citation>
    <scope>NUCLEOTIDE SEQUENCE [LARGE SCALE GENOMIC DNA]</scope>
    <source>
        <strain evidence="9 10">DSM 44936</strain>
    </source>
</reference>
<sequence length="147" mass="16412">MRTFTPKATDVERQWYVIDATDVVLGRLATHVATLLRGKHKPIFAPHVDTGDFVIVINADKVTLTGNKLEQKKAYRHSGYPGGLRAVPYSELMEKRPDRAVEKAVKGMLPKNALGRRMAKKLKVYAGSEHPHAAQRPVPFELTKTAQ</sequence>
<accession>A0A7X0M548</accession>
<name>A0A7X0M548_9ACTN</name>
<comment type="subunit">
    <text evidence="5">Part of the 50S ribosomal subunit.</text>
</comment>
<dbReference type="Gene3D" id="3.90.1180.10">
    <property type="entry name" value="Ribosomal protein L13"/>
    <property type="match status" value="1"/>
</dbReference>
<dbReference type="PROSITE" id="PS00783">
    <property type="entry name" value="RIBOSOMAL_L13"/>
    <property type="match status" value="1"/>
</dbReference>
<evidence type="ECO:0000256" key="1">
    <source>
        <dbReference type="ARBA" id="ARBA00006227"/>
    </source>
</evidence>
<dbReference type="AlphaFoldDB" id="A0A7X0M548"/>
<dbReference type="CDD" id="cd00392">
    <property type="entry name" value="Ribosomal_L13"/>
    <property type="match status" value="1"/>
</dbReference>
<dbReference type="GO" id="GO:0022625">
    <property type="term" value="C:cytosolic large ribosomal subunit"/>
    <property type="evidence" value="ECO:0007669"/>
    <property type="project" value="TreeGrafter"/>
</dbReference>
<comment type="caution">
    <text evidence="9">The sequence shown here is derived from an EMBL/GenBank/DDBJ whole genome shotgun (WGS) entry which is preliminary data.</text>
</comment>
<keyword evidence="3 5" id="KW-0687">Ribonucleoprotein</keyword>